<dbReference type="Proteomes" id="UP000518752">
    <property type="component" value="Unassembled WGS sequence"/>
</dbReference>
<evidence type="ECO:0000313" key="1">
    <source>
        <dbReference type="EMBL" id="KAF5390730.1"/>
    </source>
</evidence>
<organism evidence="1 2">
    <name type="scientific">Collybiopsis confluens</name>
    <dbReference type="NCBI Taxonomy" id="2823264"/>
    <lineage>
        <taxon>Eukaryota</taxon>
        <taxon>Fungi</taxon>
        <taxon>Dikarya</taxon>
        <taxon>Basidiomycota</taxon>
        <taxon>Agaricomycotina</taxon>
        <taxon>Agaricomycetes</taxon>
        <taxon>Agaricomycetidae</taxon>
        <taxon>Agaricales</taxon>
        <taxon>Marasmiineae</taxon>
        <taxon>Omphalotaceae</taxon>
        <taxon>Collybiopsis</taxon>
    </lineage>
</organism>
<sequence>MRNCKVFLPHFQAGHYSPSIFLFWCWGDTPSTYKGSRKTRWNTVTLLVFGIGVATTSARVQRTNGVAPPPTVSGLAYTSCDFAMESTPDLSSDSEEASNDFLEDVLALVGVEDFTTTHNEDGTNNVTAEFGAENMPEADLASLVNTWLGLTVNGTLANWTFEAATCQGFALSCAVSVSSTPPSNESVALSGDIVLAEFASIGKQFPGALSIGITGPIIPIPNTPGSYNVTSFSGVRPGVTEEDVVSFAILGRERRLPVRRLNGFSR</sequence>
<accession>A0A8H5HWI9</accession>
<protein>
    <submittedName>
        <fullName evidence="1">Uncharacterized protein</fullName>
    </submittedName>
</protein>
<dbReference type="AlphaFoldDB" id="A0A8H5HWI9"/>
<name>A0A8H5HWI9_9AGAR</name>
<keyword evidence="2" id="KW-1185">Reference proteome</keyword>
<comment type="caution">
    <text evidence="1">The sequence shown here is derived from an EMBL/GenBank/DDBJ whole genome shotgun (WGS) entry which is preliminary data.</text>
</comment>
<proteinExistence type="predicted"/>
<gene>
    <name evidence="1" type="ORF">D9757_004561</name>
</gene>
<dbReference type="EMBL" id="JAACJN010000013">
    <property type="protein sequence ID" value="KAF5390730.1"/>
    <property type="molecule type" value="Genomic_DNA"/>
</dbReference>
<reference evidence="1 2" key="1">
    <citation type="journal article" date="2020" name="ISME J.">
        <title>Uncovering the hidden diversity of litter-decomposition mechanisms in mushroom-forming fungi.</title>
        <authorList>
            <person name="Floudas D."/>
            <person name="Bentzer J."/>
            <person name="Ahren D."/>
            <person name="Johansson T."/>
            <person name="Persson P."/>
            <person name="Tunlid A."/>
        </authorList>
    </citation>
    <scope>NUCLEOTIDE SEQUENCE [LARGE SCALE GENOMIC DNA]</scope>
    <source>
        <strain evidence="1 2">CBS 406.79</strain>
    </source>
</reference>
<evidence type="ECO:0000313" key="2">
    <source>
        <dbReference type="Proteomes" id="UP000518752"/>
    </source>
</evidence>